<reference evidence="1 2" key="1">
    <citation type="journal article" date="2023" name="Plants (Basel)">
        <title>Bridging the Gap: Combining Genomics and Transcriptomics Approaches to Understand Stylosanthes scabra, an Orphan Legume from the Brazilian Caatinga.</title>
        <authorList>
            <person name="Ferreira-Neto J.R.C."/>
            <person name="da Silva M.D."/>
            <person name="Binneck E."/>
            <person name="de Melo N.F."/>
            <person name="da Silva R.H."/>
            <person name="de Melo A.L.T.M."/>
            <person name="Pandolfi V."/>
            <person name="Bustamante F.O."/>
            <person name="Brasileiro-Vidal A.C."/>
            <person name="Benko-Iseppon A.M."/>
        </authorList>
    </citation>
    <scope>NUCLEOTIDE SEQUENCE [LARGE SCALE GENOMIC DNA]</scope>
    <source>
        <tissue evidence="1">Leaves</tissue>
    </source>
</reference>
<proteinExistence type="predicted"/>
<protein>
    <submittedName>
        <fullName evidence="1">Uncharacterized protein</fullName>
    </submittedName>
</protein>
<dbReference type="Proteomes" id="UP001341840">
    <property type="component" value="Unassembled WGS sequence"/>
</dbReference>
<accession>A0ABU6V9N3</accession>
<name>A0ABU6V9N3_9FABA</name>
<evidence type="ECO:0000313" key="2">
    <source>
        <dbReference type="Proteomes" id="UP001341840"/>
    </source>
</evidence>
<gene>
    <name evidence="1" type="ORF">PIB30_027702</name>
</gene>
<evidence type="ECO:0000313" key="1">
    <source>
        <dbReference type="EMBL" id="MED6170102.1"/>
    </source>
</evidence>
<dbReference type="EMBL" id="JASCZI010151142">
    <property type="protein sequence ID" value="MED6170102.1"/>
    <property type="molecule type" value="Genomic_DNA"/>
</dbReference>
<keyword evidence="2" id="KW-1185">Reference proteome</keyword>
<sequence>MSYWDTRVLAKLDQAECIEATWLLLSFRDGAIGDVVRSRGYLAPKFPRRNLGRASPEEWTESTERTPERTFRRSTLAKYQRNIGLQCHWAAKFWALGLSRTMHQTREVGLLGSRVSSARPFPRMPQAIGNVATGFL</sequence>
<comment type="caution">
    <text evidence="1">The sequence shown here is derived from an EMBL/GenBank/DDBJ whole genome shotgun (WGS) entry which is preliminary data.</text>
</comment>
<organism evidence="1 2">
    <name type="scientific">Stylosanthes scabra</name>
    <dbReference type="NCBI Taxonomy" id="79078"/>
    <lineage>
        <taxon>Eukaryota</taxon>
        <taxon>Viridiplantae</taxon>
        <taxon>Streptophyta</taxon>
        <taxon>Embryophyta</taxon>
        <taxon>Tracheophyta</taxon>
        <taxon>Spermatophyta</taxon>
        <taxon>Magnoliopsida</taxon>
        <taxon>eudicotyledons</taxon>
        <taxon>Gunneridae</taxon>
        <taxon>Pentapetalae</taxon>
        <taxon>rosids</taxon>
        <taxon>fabids</taxon>
        <taxon>Fabales</taxon>
        <taxon>Fabaceae</taxon>
        <taxon>Papilionoideae</taxon>
        <taxon>50 kb inversion clade</taxon>
        <taxon>dalbergioids sensu lato</taxon>
        <taxon>Dalbergieae</taxon>
        <taxon>Pterocarpus clade</taxon>
        <taxon>Stylosanthes</taxon>
    </lineage>
</organism>